<dbReference type="Gene3D" id="3.40.50.720">
    <property type="entry name" value="NAD(P)-binding Rossmann-like Domain"/>
    <property type="match status" value="1"/>
</dbReference>
<dbReference type="PANTHER" id="PTHR43880:SF12">
    <property type="entry name" value="ALCOHOL DEHYDROGENASE CLASS-3"/>
    <property type="match status" value="1"/>
</dbReference>
<dbReference type="NCBIfam" id="TIGR03989">
    <property type="entry name" value="Rxyl_3153"/>
    <property type="match status" value="1"/>
</dbReference>
<dbReference type="CDD" id="cd08279">
    <property type="entry name" value="Zn_ADH_class_III"/>
    <property type="match status" value="1"/>
</dbReference>
<dbReference type="RefSeq" id="WP_344042169.1">
    <property type="nucleotide sequence ID" value="NZ_BAAAPB010000001.1"/>
</dbReference>
<dbReference type="InterPro" id="IPR023921">
    <property type="entry name" value="ADH_Zn_actinomycetes"/>
</dbReference>
<keyword evidence="4" id="KW-0560">Oxidoreductase</keyword>
<feature type="domain" description="Alcohol dehydrogenase-like C-terminal" evidence="7">
    <location>
        <begin position="195"/>
        <end position="328"/>
    </location>
</feature>
<feature type="domain" description="Alcohol dehydrogenase-like N-terminal" evidence="8">
    <location>
        <begin position="27"/>
        <end position="153"/>
    </location>
</feature>
<keyword evidence="2 6" id="KW-0479">Metal-binding</keyword>
<dbReference type="InterPro" id="IPR011032">
    <property type="entry name" value="GroES-like_sf"/>
</dbReference>
<evidence type="ECO:0000256" key="3">
    <source>
        <dbReference type="ARBA" id="ARBA00022833"/>
    </source>
</evidence>
<comment type="similarity">
    <text evidence="1 6">Belongs to the zinc-containing alcohol dehydrogenase family.</text>
</comment>
<evidence type="ECO:0000259" key="8">
    <source>
        <dbReference type="Pfam" id="PF08240"/>
    </source>
</evidence>
<name>A0ABN2QBT5_9ACTN</name>
<dbReference type="InterPro" id="IPR036291">
    <property type="entry name" value="NAD(P)-bd_dom_sf"/>
</dbReference>
<evidence type="ECO:0000256" key="5">
    <source>
        <dbReference type="ARBA" id="ARBA00023027"/>
    </source>
</evidence>
<keyword evidence="10" id="KW-1185">Reference proteome</keyword>
<dbReference type="PROSITE" id="PS00059">
    <property type="entry name" value="ADH_ZINC"/>
    <property type="match status" value="1"/>
</dbReference>
<evidence type="ECO:0000256" key="4">
    <source>
        <dbReference type="ARBA" id="ARBA00023002"/>
    </source>
</evidence>
<sequence>MKTTAAVLTEVGKPFEIVELDLDGPREGEVLVRYVAAGLCHSDLHLMKGDFPSRLPIVGGHEGAGVVEEVGPGVTKVKAGDHVLVSFIPSCGECRWCRTGHQNLCDLGEFLLDGQLPDGTFRFRLDGEDAGGMCSVGSFSQFGTLSQHSVIKVDASHPLEKAVLASCGVPTGWGTAVNAAGVTVGDTAVVYGSGGVGINAVQGAAAAGAKNVVVIDPVAFKRDTALKLGATHAFADAETALEAVWEMTSGQGAEKAMVIVGDVNPEVVTHAFNVVGKAGTVAITAMGPWEDLSIQLPAAQLAMFQKTVKGCIFGQFNPQYDVPKLLGLYQSGLLKLDELVTREYKLEEVNQGYEDLVAGELIRGVIRFE</sequence>
<accession>A0ABN2QBT5</accession>
<evidence type="ECO:0000313" key="9">
    <source>
        <dbReference type="EMBL" id="GAA1949186.1"/>
    </source>
</evidence>
<keyword evidence="5" id="KW-0520">NAD</keyword>
<evidence type="ECO:0000256" key="1">
    <source>
        <dbReference type="ARBA" id="ARBA00008072"/>
    </source>
</evidence>
<dbReference type="Pfam" id="PF08240">
    <property type="entry name" value="ADH_N"/>
    <property type="match status" value="1"/>
</dbReference>
<dbReference type="InterPro" id="IPR013154">
    <property type="entry name" value="ADH-like_N"/>
</dbReference>
<dbReference type="Pfam" id="PF00107">
    <property type="entry name" value="ADH_zinc_N"/>
    <property type="match status" value="1"/>
</dbReference>
<reference evidence="9 10" key="1">
    <citation type="journal article" date="2019" name="Int. J. Syst. Evol. Microbiol.">
        <title>The Global Catalogue of Microorganisms (GCM) 10K type strain sequencing project: providing services to taxonomists for standard genome sequencing and annotation.</title>
        <authorList>
            <consortium name="The Broad Institute Genomics Platform"/>
            <consortium name="The Broad Institute Genome Sequencing Center for Infectious Disease"/>
            <person name="Wu L."/>
            <person name="Ma J."/>
        </authorList>
    </citation>
    <scope>NUCLEOTIDE SEQUENCE [LARGE SCALE GENOMIC DNA]</scope>
    <source>
        <strain evidence="9 10">JCM 15309</strain>
    </source>
</reference>
<organism evidence="9 10">
    <name type="scientific">Nocardioides panacihumi</name>
    <dbReference type="NCBI Taxonomy" id="400774"/>
    <lineage>
        <taxon>Bacteria</taxon>
        <taxon>Bacillati</taxon>
        <taxon>Actinomycetota</taxon>
        <taxon>Actinomycetes</taxon>
        <taxon>Propionibacteriales</taxon>
        <taxon>Nocardioidaceae</taxon>
        <taxon>Nocardioides</taxon>
    </lineage>
</organism>
<dbReference type="EMBL" id="BAAAPB010000001">
    <property type="protein sequence ID" value="GAA1949186.1"/>
    <property type="molecule type" value="Genomic_DNA"/>
</dbReference>
<dbReference type="PANTHER" id="PTHR43880">
    <property type="entry name" value="ALCOHOL DEHYDROGENASE"/>
    <property type="match status" value="1"/>
</dbReference>
<protein>
    <submittedName>
        <fullName evidence="9">NDMA-dependent alcohol dehydrogenase</fullName>
    </submittedName>
</protein>
<dbReference type="Gene3D" id="3.90.180.10">
    <property type="entry name" value="Medium-chain alcohol dehydrogenases, catalytic domain"/>
    <property type="match status" value="1"/>
</dbReference>
<dbReference type="InterPro" id="IPR002328">
    <property type="entry name" value="ADH_Zn_CS"/>
</dbReference>
<comment type="cofactor">
    <cofactor evidence="6">
        <name>Zn(2+)</name>
        <dbReference type="ChEBI" id="CHEBI:29105"/>
    </cofactor>
</comment>
<evidence type="ECO:0000313" key="10">
    <source>
        <dbReference type="Proteomes" id="UP001500571"/>
    </source>
</evidence>
<dbReference type="SUPFAM" id="SSF51735">
    <property type="entry name" value="NAD(P)-binding Rossmann-fold domains"/>
    <property type="match status" value="1"/>
</dbReference>
<dbReference type="SUPFAM" id="SSF50129">
    <property type="entry name" value="GroES-like"/>
    <property type="match status" value="2"/>
</dbReference>
<keyword evidence="3 6" id="KW-0862">Zinc</keyword>
<evidence type="ECO:0000256" key="2">
    <source>
        <dbReference type="ARBA" id="ARBA00022723"/>
    </source>
</evidence>
<gene>
    <name evidence="9" type="ORF">GCM10009798_05500</name>
</gene>
<dbReference type="Proteomes" id="UP001500571">
    <property type="component" value="Unassembled WGS sequence"/>
</dbReference>
<proteinExistence type="inferred from homology"/>
<comment type="caution">
    <text evidence="9">The sequence shown here is derived from an EMBL/GenBank/DDBJ whole genome shotgun (WGS) entry which is preliminary data.</text>
</comment>
<evidence type="ECO:0000256" key="6">
    <source>
        <dbReference type="RuleBase" id="RU361277"/>
    </source>
</evidence>
<evidence type="ECO:0000259" key="7">
    <source>
        <dbReference type="Pfam" id="PF00107"/>
    </source>
</evidence>
<dbReference type="InterPro" id="IPR013149">
    <property type="entry name" value="ADH-like_C"/>
</dbReference>